<name>A0A3B0SRN2_9ZZZZ</name>
<evidence type="ECO:0000256" key="3">
    <source>
        <dbReference type="ARBA" id="ARBA00022692"/>
    </source>
</evidence>
<dbReference type="InterPro" id="IPR007227">
    <property type="entry name" value="Cell_shape_determining_MreD"/>
</dbReference>
<evidence type="ECO:0000256" key="2">
    <source>
        <dbReference type="ARBA" id="ARBA00022475"/>
    </source>
</evidence>
<feature type="transmembrane region" description="Helical" evidence="7">
    <location>
        <begin position="137"/>
        <end position="159"/>
    </location>
</feature>
<protein>
    <recommendedName>
        <fullName evidence="9">Rod shape-determining protein MreD</fullName>
    </recommendedName>
</protein>
<dbReference type="NCBIfam" id="TIGR03426">
    <property type="entry name" value="shape_MreD"/>
    <property type="match status" value="1"/>
</dbReference>
<keyword evidence="3 7" id="KW-0812">Transmembrane</keyword>
<keyword evidence="6 7" id="KW-0472">Membrane</keyword>
<dbReference type="GO" id="GO:0008360">
    <property type="term" value="P:regulation of cell shape"/>
    <property type="evidence" value="ECO:0007669"/>
    <property type="project" value="UniProtKB-KW"/>
</dbReference>
<evidence type="ECO:0000256" key="4">
    <source>
        <dbReference type="ARBA" id="ARBA00022960"/>
    </source>
</evidence>
<gene>
    <name evidence="8" type="ORF">MNBD_ALPHA02-2506</name>
</gene>
<evidence type="ECO:0000256" key="6">
    <source>
        <dbReference type="ARBA" id="ARBA00023136"/>
    </source>
</evidence>
<organism evidence="8">
    <name type="scientific">hydrothermal vent metagenome</name>
    <dbReference type="NCBI Taxonomy" id="652676"/>
    <lineage>
        <taxon>unclassified sequences</taxon>
        <taxon>metagenomes</taxon>
        <taxon>ecological metagenomes</taxon>
    </lineage>
</organism>
<evidence type="ECO:0000256" key="7">
    <source>
        <dbReference type="SAM" id="Phobius"/>
    </source>
</evidence>
<sequence length="171" mass="19832">MVGMEVKTERGIRGALPFLSVLLLILLMQLQYRLFFLDNLFPYLSLAAVYYWSIFKPRLLPVSVLFILGLLQDILSGGPLGMTALLFILVRIFVIRQGSRFLEREFLFNWLFFIFVALLFGFLTWLIASMYLKEIQFFWNAFGQSMLTIAAFPVISWGLNAIRSLLVAENW</sequence>
<evidence type="ECO:0008006" key="9">
    <source>
        <dbReference type="Google" id="ProtNLM"/>
    </source>
</evidence>
<dbReference type="AlphaFoldDB" id="A0A3B0SRN2"/>
<keyword evidence="4" id="KW-0133">Cell shape</keyword>
<evidence type="ECO:0000256" key="5">
    <source>
        <dbReference type="ARBA" id="ARBA00022989"/>
    </source>
</evidence>
<evidence type="ECO:0000256" key="1">
    <source>
        <dbReference type="ARBA" id="ARBA00004651"/>
    </source>
</evidence>
<feature type="transmembrane region" description="Helical" evidence="7">
    <location>
        <begin position="12"/>
        <end position="28"/>
    </location>
</feature>
<dbReference type="EMBL" id="UOED01000118">
    <property type="protein sequence ID" value="VAV97485.1"/>
    <property type="molecule type" value="Genomic_DNA"/>
</dbReference>
<feature type="transmembrane region" description="Helical" evidence="7">
    <location>
        <begin position="74"/>
        <end position="94"/>
    </location>
</feature>
<keyword evidence="2" id="KW-1003">Cell membrane</keyword>
<reference evidence="8" key="1">
    <citation type="submission" date="2018-06" db="EMBL/GenBank/DDBJ databases">
        <authorList>
            <person name="Zhirakovskaya E."/>
        </authorList>
    </citation>
    <scope>NUCLEOTIDE SEQUENCE</scope>
</reference>
<feature type="transmembrane region" description="Helical" evidence="7">
    <location>
        <begin position="106"/>
        <end position="131"/>
    </location>
</feature>
<dbReference type="GO" id="GO:0005886">
    <property type="term" value="C:plasma membrane"/>
    <property type="evidence" value="ECO:0007669"/>
    <property type="project" value="UniProtKB-SubCell"/>
</dbReference>
<keyword evidence="5 7" id="KW-1133">Transmembrane helix</keyword>
<proteinExistence type="predicted"/>
<comment type="subcellular location">
    <subcellularLocation>
        <location evidence="1">Cell membrane</location>
        <topology evidence="1">Multi-pass membrane protein</topology>
    </subcellularLocation>
</comment>
<evidence type="ECO:0000313" key="8">
    <source>
        <dbReference type="EMBL" id="VAV97485.1"/>
    </source>
</evidence>
<dbReference type="Pfam" id="PF04093">
    <property type="entry name" value="MreD"/>
    <property type="match status" value="1"/>
</dbReference>
<accession>A0A3B0SRN2</accession>